<dbReference type="EMBL" id="QGNA01000002">
    <property type="protein sequence ID" value="PWS37692.1"/>
    <property type="molecule type" value="Genomic_DNA"/>
</dbReference>
<proteinExistence type="predicted"/>
<dbReference type="SUPFAM" id="SSF47413">
    <property type="entry name" value="lambda repressor-like DNA-binding domains"/>
    <property type="match status" value="1"/>
</dbReference>
<dbReference type="AlphaFoldDB" id="A0A317FH45"/>
<dbReference type="CDD" id="cd00093">
    <property type="entry name" value="HTH_XRE"/>
    <property type="match status" value="1"/>
</dbReference>
<dbReference type="PROSITE" id="PS50943">
    <property type="entry name" value="HTH_CROC1"/>
    <property type="match status" value="1"/>
</dbReference>
<keyword evidence="3" id="KW-1185">Reference proteome</keyword>
<dbReference type="GO" id="GO:0003677">
    <property type="term" value="F:DNA binding"/>
    <property type="evidence" value="ECO:0007669"/>
    <property type="project" value="InterPro"/>
</dbReference>
<dbReference type="InterPro" id="IPR001387">
    <property type="entry name" value="Cro/C1-type_HTH"/>
</dbReference>
<protein>
    <submittedName>
        <fullName evidence="2">Transcriptional regulator</fullName>
    </submittedName>
</protein>
<gene>
    <name evidence="2" type="ORF">DFH01_09680</name>
</gene>
<dbReference type="InterPro" id="IPR010982">
    <property type="entry name" value="Lambda_DNA-bd_dom_sf"/>
</dbReference>
<dbReference type="Gene3D" id="1.10.260.40">
    <property type="entry name" value="lambda repressor-like DNA-binding domains"/>
    <property type="match status" value="1"/>
</dbReference>
<evidence type="ECO:0000313" key="2">
    <source>
        <dbReference type="EMBL" id="PWS37692.1"/>
    </source>
</evidence>
<accession>A0A317FH45</accession>
<dbReference type="Proteomes" id="UP000245765">
    <property type="component" value="Unassembled WGS sequence"/>
</dbReference>
<feature type="domain" description="HTH cro/C1-type" evidence="1">
    <location>
        <begin position="7"/>
        <end position="60"/>
    </location>
</feature>
<evidence type="ECO:0000313" key="3">
    <source>
        <dbReference type="Proteomes" id="UP000245765"/>
    </source>
</evidence>
<reference evidence="3" key="1">
    <citation type="submission" date="2018-05" db="EMBL/GenBank/DDBJ databases">
        <authorList>
            <person name="Du Z."/>
            <person name="Wang X."/>
        </authorList>
    </citation>
    <scope>NUCLEOTIDE SEQUENCE [LARGE SCALE GENOMIC DNA]</scope>
    <source>
        <strain evidence="3">CQN31</strain>
    </source>
</reference>
<name>A0A317FH45_9PROT</name>
<sequence>MTPAQCRAARGMLAWTQAELATRARVHEATVRGFELGRKEPIRVSLDAIRRALEEAGVSFVIDRLKGEGVFLIGQSQPRAAQGGGAGE</sequence>
<comment type="caution">
    <text evidence="2">The sequence shown here is derived from an EMBL/GenBank/DDBJ whole genome shotgun (WGS) entry which is preliminary data.</text>
</comment>
<evidence type="ECO:0000259" key="1">
    <source>
        <dbReference type="PROSITE" id="PS50943"/>
    </source>
</evidence>
<dbReference type="OrthoDB" id="3782725at2"/>
<organism evidence="2 3">
    <name type="scientific">Falsiroseomonas bella</name>
    <dbReference type="NCBI Taxonomy" id="2184016"/>
    <lineage>
        <taxon>Bacteria</taxon>
        <taxon>Pseudomonadati</taxon>
        <taxon>Pseudomonadota</taxon>
        <taxon>Alphaproteobacteria</taxon>
        <taxon>Acetobacterales</taxon>
        <taxon>Roseomonadaceae</taxon>
        <taxon>Falsiroseomonas</taxon>
    </lineage>
</organism>